<feature type="non-terminal residue" evidence="1">
    <location>
        <position position="59"/>
    </location>
</feature>
<reference evidence="1 2" key="1">
    <citation type="submission" date="2017-12" db="EMBL/GenBank/DDBJ databases">
        <title>High-resolution comparative analysis of great ape genomes.</title>
        <authorList>
            <person name="Pollen A."/>
            <person name="Hastie A."/>
            <person name="Hormozdiari F."/>
            <person name="Dougherty M."/>
            <person name="Liu R."/>
            <person name="Chaisson M."/>
            <person name="Hoppe E."/>
            <person name="Hill C."/>
            <person name="Pang A."/>
            <person name="Hillier L."/>
            <person name="Baker C."/>
            <person name="Armstrong J."/>
            <person name="Shendure J."/>
            <person name="Paten B."/>
            <person name="Wilson R."/>
            <person name="Chao H."/>
            <person name="Schneider V."/>
            <person name="Ventura M."/>
            <person name="Kronenberg Z."/>
            <person name="Murali S."/>
            <person name="Gordon D."/>
            <person name="Cantsilieris S."/>
            <person name="Munson K."/>
            <person name="Nelson B."/>
            <person name="Raja A."/>
            <person name="Underwood J."/>
            <person name="Diekhans M."/>
            <person name="Fiddes I."/>
            <person name="Haussler D."/>
            <person name="Eichler E."/>
        </authorList>
    </citation>
    <scope>NUCLEOTIDE SEQUENCE [LARGE SCALE GENOMIC DNA]</scope>
    <source>
        <strain evidence="1">Yerkes chimp pedigree #C0471</strain>
    </source>
</reference>
<sequence length="59" mass="7214">MVKRKETKEWCPDWEFGRETKNLSPKENIYEIRSPQQEKARVIREIRCQVERQQGHQEG</sequence>
<organism evidence="1 2">
    <name type="scientific">Pan troglodytes</name>
    <name type="common">Chimpanzee</name>
    <dbReference type="NCBI Taxonomy" id="9598"/>
    <lineage>
        <taxon>Eukaryota</taxon>
        <taxon>Metazoa</taxon>
        <taxon>Chordata</taxon>
        <taxon>Craniata</taxon>
        <taxon>Vertebrata</taxon>
        <taxon>Euteleostomi</taxon>
        <taxon>Mammalia</taxon>
        <taxon>Eutheria</taxon>
        <taxon>Euarchontoglires</taxon>
        <taxon>Primates</taxon>
        <taxon>Haplorrhini</taxon>
        <taxon>Catarrhini</taxon>
        <taxon>Hominidae</taxon>
        <taxon>Pan</taxon>
    </lineage>
</organism>
<proteinExistence type="predicted"/>
<comment type="caution">
    <text evidence="1">The sequence shown here is derived from an EMBL/GenBank/DDBJ whole genome shotgun (WGS) entry which is preliminary data.</text>
</comment>
<dbReference type="AlphaFoldDB" id="A0A2J8QI10"/>
<evidence type="ECO:0000313" key="1">
    <source>
        <dbReference type="EMBL" id="PNI95934.1"/>
    </source>
</evidence>
<protein>
    <submittedName>
        <fullName evidence="1">ZNF568 isoform 7</fullName>
    </submittedName>
</protein>
<dbReference type="Proteomes" id="UP000236370">
    <property type="component" value="Unassembled WGS sequence"/>
</dbReference>
<gene>
    <name evidence="1" type="ORF">CK820_G0030285</name>
</gene>
<name>A0A2J8QI10_PANTR</name>
<evidence type="ECO:0000313" key="2">
    <source>
        <dbReference type="Proteomes" id="UP000236370"/>
    </source>
</evidence>
<dbReference type="EMBL" id="NBAG03000037">
    <property type="protein sequence ID" value="PNI95934.1"/>
    <property type="molecule type" value="Genomic_DNA"/>
</dbReference>
<accession>A0A2J8QI10</accession>